<dbReference type="Proteomes" id="UP000314294">
    <property type="component" value="Unassembled WGS sequence"/>
</dbReference>
<evidence type="ECO:0000313" key="2">
    <source>
        <dbReference type="EMBL" id="TNN66431.1"/>
    </source>
</evidence>
<dbReference type="AlphaFoldDB" id="A0A4Z2HLN2"/>
<comment type="caution">
    <text evidence="2">The sequence shown here is derived from an EMBL/GenBank/DDBJ whole genome shotgun (WGS) entry which is preliminary data.</text>
</comment>
<protein>
    <submittedName>
        <fullName evidence="2">Uncharacterized protein</fullName>
    </submittedName>
</protein>
<gene>
    <name evidence="2" type="ORF">EYF80_023339</name>
</gene>
<dbReference type="EMBL" id="SRLO01000219">
    <property type="protein sequence ID" value="TNN66431.1"/>
    <property type="molecule type" value="Genomic_DNA"/>
</dbReference>
<sequence>MKIATVPSDTNLKDNIVPQRDSTVAQPSKKPGSLVNHRTISRRKMASTARSANGALPSLLYSCLITAYASLSRSLLWPQPNVCFMLRRKAQICPQIGNQRNA</sequence>
<evidence type="ECO:0000313" key="3">
    <source>
        <dbReference type="Proteomes" id="UP000314294"/>
    </source>
</evidence>
<accession>A0A4Z2HLN2</accession>
<organism evidence="2 3">
    <name type="scientific">Liparis tanakae</name>
    <name type="common">Tanaka's snailfish</name>
    <dbReference type="NCBI Taxonomy" id="230148"/>
    <lineage>
        <taxon>Eukaryota</taxon>
        <taxon>Metazoa</taxon>
        <taxon>Chordata</taxon>
        <taxon>Craniata</taxon>
        <taxon>Vertebrata</taxon>
        <taxon>Euteleostomi</taxon>
        <taxon>Actinopterygii</taxon>
        <taxon>Neopterygii</taxon>
        <taxon>Teleostei</taxon>
        <taxon>Neoteleostei</taxon>
        <taxon>Acanthomorphata</taxon>
        <taxon>Eupercaria</taxon>
        <taxon>Perciformes</taxon>
        <taxon>Cottioidei</taxon>
        <taxon>Cottales</taxon>
        <taxon>Liparidae</taxon>
        <taxon>Liparis</taxon>
    </lineage>
</organism>
<proteinExistence type="predicted"/>
<reference evidence="2 3" key="1">
    <citation type="submission" date="2019-03" db="EMBL/GenBank/DDBJ databases">
        <title>First draft genome of Liparis tanakae, snailfish: a comprehensive survey of snailfish specific genes.</title>
        <authorList>
            <person name="Kim W."/>
            <person name="Song I."/>
            <person name="Jeong J.-H."/>
            <person name="Kim D."/>
            <person name="Kim S."/>
            <person name="Ryu S."/>
            <person name="Song J.Y."/>
            <person name="Lee S.K."/>
        </authorList>
    </citation>
    <scope>NUCLEOTIDE SEQUENCE [LARGE SCALE GENOMIC DNA]</scope>
    <source>
        <tissue evidence="2">Muscle</tissue>
    </source>
</reference>
<evidence type="ECO:0000256" key="1">
    <source>
        <dbReference type="SAM" id="MobiDB-lite"/>
    </source>
</evidence>
<keyword evidence="3" id="KW-1185">Reference proteome</keyword>
<name>A0A4Z2HLN2_9TELE</name>
<feature type="region of interest" description="Disordered" evidence="1">
    <location>
        <begin position="1"/>
        <end position="51"/>
    </location>
</feature>